<evidence type="ECO:0000313" key="7">
    <source>
        <dbReference type="Proteomes" id="UP000663923"/>
    </source>
</evidence>
<dbReference type="Pfam" id="PF01614">
    <property type="entry name" value="IclR_C"/>
    <property type="match status" value="1"/>
</dbReference>
<gene>
    <name evidence="6" type="ORF">J4G78_16855</name>
</gene>
<dbReference type="Pfam" id="PF09339">
    <property type="entry name" value="HTH_IclR"/>
    <property type="match status" value="1"/>
</dbReference>
<dbReference type="InterPro" id="IPR005471">
    <property type="entry name" value="Tscrpt_reg_IclR_N"/>
</dbReference>
<dbReference type="PROSITE" id="PS51078">
    <property type="entry name" value="ICLR_ED"/>
    <property type="match status" value="1"/>
</dbReference>
<keyword evidence="7" id="KW-1185">Reference proteome</keyword>
<dbReference type="PANTHER" id="PTHR30136:SF8">
    <property type="entry name" value="TRANSCRIPTIONAL REGULATORY PROTEIN"/>
    <property type="match status" value="1"/>
</dbReference>
<dbReference type="PANTHER" id="PTHR30136">
    <property type="entry name" value="HELIX-TURN-HELIX TRANSCRIPTIONAL REGULATOR, ICLR FAMILY"/>
    <property type="match status" value="1"/>
</dbReference>
<dbReference type="SMART" id="SM00346">
    <property type="entry name" value="HTH_ICLR"/>
    <property type="match status" value="1"/>
</dbReference>
<evidence type="ECO:0000256" key="2">
    <source>
        <dbReference type="ARBA" id="ARBA00023125"/>
    </source>
</evidence>
<evidence type="ECO:0000256" key="1">
    <source>
        <dbReference type="ARBA" id="ARBA00023015"/>
    </source>
</evidence>
<evidence type="ECO:0000259" key="4">
    <source>
        <dbReference type="PROSITE" id="PS51077"/>
    </source>
</evidence>
<dbReference type="RefSeq" id="WP_207987658.1">
    <property type="nucleotide sequence ID" value="NZ_CP071794.1"/>
</dbReference>
<dbReference type="Gene3D" id="3.30.450.40">
    <property type="match status" value="1"/>
</dbReference>
<dbReference type="InterPro" id="IPR050707">
    <property type="entry name" value="HTH_MetabolicPath_Reg"/>
</dbReference>
<keyword evidence="3" id="KW-0804">Transcription</keyword>
<reference evidence="6 7" key="1">
    <citation type="submission" date="2021-03" db="EMBL/GenBank/DDBJ databases">
        <title>Complete genome of Parasphingorhabdus_sp.JHSY0214.</title>
        <authorList>
            <person name="Yoo J.H."/>
            <person name="Bae J.W."/>
        </authorList>
    </citation>
    <scope>NUCLEOTIDE SEQUENCE [LARGE SCALE GENOMIC DNA]</scope>
    <source>
        <strain evidence="6 7">JHSY0214</strain>
    </source>
</reference>
<dbReference type="InterPro" id="IPR014757">
    <property type="entry name" value="Tscrpt_reg_IclR_C"/>
</dbReference>
<dbReference type="InterPro" id="IPR011991">
    <property type="entry name" value="ArsR-like_HTH"/>
</dbReference>
<keyword evidence="1" id="KW-0805">Transcription regulation</keyword>
<keyword evidence="2" id="KW-0238">DNA-binding</keyword>
<organism evidence="6 7">
    <name type="scientific">Parasphingorhabdus cellanae</name>
    <dbReference type="NCBI Taxonomy" id="2806553"/>
    <lineage>
        <taxon>Bacteria</taxon>
        <taxon>Pseudomonadati</taxon>
        <taxon>Pseudomonadota</taxon>
        <taxon>Alphaproteobacteria</taxon>
        <taxon>Sphingomonadales</taxon>
        <taxon>Sphingomonadaceae</taxon>
        <taxon>Parasphingorhabdus</taxon>
    </lineage>
</organism>
<protein>
    <submittedName>
        <fullName evidence="6">Helix-turn-helix domain-containing protein</fullName>
    </submittedName>
</protein>
<dbReference type="InterPro" id="IPR029016">
    <property type="entry name" value="GAF-like_dom_sf"/>
</dbReference>
<proteinExistence type="predicted"/>
<feature type="domain" description="HTH iclR-type" evidence="4">
    <location>
        <begin position="17"/>
        <end position="79"/>
    </location>
</feature>
<dbReference type="EMBL" id="CP071794">
    <property type="protein sequence ID" value="QTD55834.1"/>
    <property type="molecule type" value="Genomic_DNA"/>
</dbReference>
<dbReference type="CDD" id="cd00090">
    <property type="entry name" value="HTH_ARSR"/>
    <property type="match status" value="1"/>
</dbReference>
<evidence type="ECO:0000259" key="5">
    <source>
        <dbReference type="PROSITE" id="PS51078"/>
    </source>
</evidence>
<accession>A0ABX7T2Q3</accession>
<dbReference type="PROSITE" id="PS51077">
    <property type="entry name" value="HTH_ICLR"/>
    <property type="match status" value="1"/>
</dbReference>
<dbReference type="InterPro" id="IPR036390">
    <property type="entry name" value="WH_DNA-bd_sf"/>
</dbReference>
<name>A0ABX7T2Q3_9SPHN</name>
<feature type="domain" description="IclR-ED" evidence="5">
    <location>
        <begin position="80"/>
        <end position="240"/>
    </location>
</feature>
<dbReference type="Gene3D" id="1.10.10.10">
    <property type="entry name" value="Winged helix-like DNA-binding domain superfamily/Winged helix DNA-binding domain"/>
    <property type="match status" value="1"/>
</dbReference>
<dbReference type="Proteomes" id="UP000663923">
    <property type="component" value="Chromosome"/>
</dbReference>
<dbReference type="InterPro" id="IPR036388">
    <property type="entry name" value="WH-like_DNA-bd_sf"/>
</dbReference>
<evidence type="ECO:0000256" key="3">
    <source>
        <dbReference type="ARBA" id="ARBA00023163"/>
    </source>
</evidence>
<evidence type="ECO:0000313" key="6">
    <source>
        <dbReference type="EMBL" id="QTD55834.1"/>
    </source>
</evidence>
<dbReference type="SUPFAM" id="SSF46785">
    <property type="entry name" value="Winged helix' DNA-binding domain"/>
    <property type="match status" value="1"/>
</dbReference>
<dbReference type="SUPFAM" id="SSF55781">
    <property type="entry name" value="GAF domain-like"/>
    <property type="match status" value="1"/>
</dbReference>
<sequence>MQEPDEPSDNDLSTPIIKSVEVAVQILDVLTESQGVVRVTQIAKQLGMTKARISRHLQTLTHLGLVAKAREGEGYVFGRKLVKYGRSASFYNNITEIAKPHLKRLHKITGHTAFVATATQAGALITAAVQNSMEPGIMVQPGMVLRLPTSPSARLLHMQNNKKSKSAVIDRVAELGLDFEIDPTGNGLGGVAAPVFEQDGTVTAAIGLILSSSLFLEDKRHDIFEAVKEAATSIQDEYTKEYNS</sequence>